<evidence type="ECO:0000313" key="2">
    <source>
        <dbReference type="Ensembl" id="ENSBMSP00010029209.1"/>
    </source>
</evidence>
<dbReference type="InterPro" id="IPR026621">
    <property type="entry name" value="IMUP"/>
</dbReference>
<dbReference type="GeneTree" id="ENSGT00940000163639"/>
<evidence type="ECO:0000256" key="1">
    <source>
        <dbReference type="SAM" id="MobiDB-lite"/>
    </source>
</evidence>
<reference evidence="2" key="1">
    <citation type="submission" date="2023-09" db="UniProtKB">
        <authorList>
            <consortium name="Ensembl"/>
        </authorList>
    </citation>
    <scope>IDENTIFICATION</scope>
</reference>
<accession>A0A8C0E145</accession>
<feature type="region of interest" description="Disordered" evidence="1">
    <location>
        <begin position="1"/>
        <end position="98"/>
    </location>
</feature>
<dbReference type="AlphaFoldDB" id="A0A8C0E145"/>
<organism evidence="2">
    <name type="scientific">Balaenoptera musculus</name>
    <name type="common">Blue whale</name>
    <dbReference type="NCBI Taxonomy" id="9771"/>
    <lineage>
        <taxon>Eukaryota</taxon>
        <taxon>Metazoa</taxon>
        <taxon>Chordata</taxon>
        <taxon>Craniata</taxon>
        <taxon>Vertebrata</taxon>
        <taxon>Euteleostomi</taxon>
        <taxon>Mammalia</taxon>
        <taxon>Eutheria</taxon>
        <taxon>Laurasiatheria</taxon>
        <taxon>Artiodactyla</taxon>
        <taxon>Whippomorpha</taxon>
        <taxon>Cetacea</taxon>
        <taxon>Mysticeti</taxon>
        <taxon>Balaenopteridae</taxon>
        <taxon>Balaenoptera</taxon>
    </lineage>
</organism>
<dbReference type="OMA" id="GKKEAPH"/>
<dbReference type="Pfam" id="PF15761">
    <property type="entry name" value="IMUP"/>
    <property type="match status" value="1"/>
</dbReference>
<proteinExistence type="predicted"/>
<dbReference type="Ensembl" id="ENSBMST00010032150.1">
    <property type="protein sequence ID" value="ENSBMSP00010029209.1"/>
    <property type="gene ID" value="ENSBMSG00010021186.1"/>
</dbReference>
<feature type="compositionally biased region" description="Basic and acidic residues" evidence="1">
    <location>
        <begin position="82"/>
        <end position="98"/>
    </location>
</feature>
<name>A0A8C0E145_BALMU</name>
<dbReference type="GO" id="GO:0005829">
    <property type="term" value="C:cytosol"/>
    <property type="evidence" value="ECO:0007669"/>
    <property type="project" value="Ensembl"/>
</dbReference>
<dbReference type="GO" id="GO:0005654">
    <property type="term" value="C:nucleoplasm"/>
    <property type="evidence" value="ECO:0007669"/>
    <property type="project" value="Ensembl"/>
</dbReference>
<gene>
    <name evidence="2" type="primary">C19orf33</name>
</gene>
<sequence length="98" mass="10219">MEVDLSAALKSTSKKPQGAGQVGDPNHAPAKVQGADNLKHHHGSSDSSCSSNDSENEAKPGAAGSEQHKSAPGKVKKPKVKEKKEGKKKEGKKKEASH</sequence>
<protein>
    <submittedName>
        <fullName evidence="2">Chromosome 19 open reading frame 33</fullName>
    </submittedName>
</protein>
<dbReference type="GO" id="GO:0005886">
    <property type="term" value="C:plasma membrane"/>
    <property type="evidence" value="ECO:0007669"/>
    <property type="project" value="Ensembl"/>
</dbReference>